<feature type="transmembrane region" description="Helical" evidence="4">
    <location>
        <begin position="498"/>
        <end position="520"/>
    </location>
</feature>
<dbReference type="Gene3D" id="3.40.390.10">
    <property type="entry name" value="Collagenase (Catalytic Domain)"/>
    <property type="match status" value="1"/>
</dbReference>
<dbReference type="SUPFAM" id="SSF81653">
    <property type="entry name" value="Calcium ATPase, transduction domain A"/>
    <property type="match status" value="1"/>
</dbReference>
<evidence type="ECO:0000256" key="2">
    <source>
        <dbReference type="ARBA" id="ARBA00022842"/>
    </source>
</evidence>
<dbReference type="PANTHER" id="PTHR24093">
    <property type="entry name" value="CATION TRANSPORTING ATPASE"/>
    <property type="match status" value="1"/>
</dbReference>
<comment type="caution">
    <text evidence="6">The sequence shown here is derived from an EMBL/GenBank/DDBJ whole genome shotgun (WGS) entry which is preliminary data.</text>
</comment>
<feature type="domain" description="P-type ATPase A" evidence="5">
    <location>
        <begin position="536"/>
        <end position="602"/>
    </location>
</feature>
<keyword evidence="4" id="KW-0472">Membrane</keyword>
<reference evidence="6" key="1">
    <citation type="journal article" date="2017" name="Mycologia">
        <title>Fusarium algeriense, sp. nov., a novel toxigenic crown rot pathogen of durum wheat from Algeria is nested in the Fusarium burgessii species complex.</title>
        <authorList>
            <person name="Laraba I."/>
            <person name="Keddad A."/>
            <person name="Boureghda H."/>
            <person name="Abdallah N."/>
            <person name="Vaughan M.M."/>
            <person name="Proctor R.H."/>
            <person name="Busman M."/>
            <person name="O'Donnell K."/>
        </authorList>
    </citation>
    <scope>NUCLEOTIDE SEQUENCE</scope>
    <source>
        <strain evidence="6">NRRL 25174</strain>
    </source>
</reference>
<sequence>MHNDFEDATIETGTDNPWGDFPRYTADAEKDTLDKDHDQQIQSTETAAADTTGLEESSESVSSLGNECTAEMFRCVTDGSGSPHILSDRAGYSRRENRRRILPRWKPGSVITYSVDVNSFPTRKPARFAERALDKAAVPNGIFFAESFFPDSKRRTLSIFKNAFKRNYRKFMSNILRHELGHVLGLRHEEAGTMESRIPSVALTTPNGRSIMRYFRDPSSLCIQESDVAAVKKIETGSHNRSIIKGLQPGAISDGLASVVTPPQTSPTVEWAIDSTVTTDPEPYSNNHEQAQLMENALQEPRSTIVVQDYSFLAVPLYLQLSSSSIASVEESLVLDNSNDKHIPQSAPFQLDLQDALTPDIGFEDKFSVESNPFAFSPGQLGKMFAPKSHNAFSALGGLHGLEKGLRTDITSGLSMDETTLEGMVSFEEGANEGASKYDALGEKVPHMSHSEYRRPEASYTPPENSIQGSSDTVYSDRSRVFGSNRIPGLAMKRISKILFDIYCVFSSFVLRLLISIRISQRHLEKLRRMNDWRLAKVIPSGRTLEVSIFDLLVKDVALLSAGDLVPIDGILIDGHGLKFDESCSTGESDIIRKTPGDQVFSLLEDAVNDLAHESPWRMDPFIIS</sequence>
<accession>A0A9P5DSJ5</accession>
<feature type="region of interest" description="Disordered" evidence="3">
    <location>
        <begin position="1"/>
        <end position="61"/>
    </location>
</feature>
<protein>
    <submittedName>
        <fullName evidence="6">ATPase P-type K Mg Cd Cu Zn Na Ca Na H-transporter</fullName>
    </submittedName>
</protein>
<organism evidence="6 7">
    <name type="scientific">Fusarium beomiforme</name>
    <dbReference type="NCBI Taxonomy" id="44412"/>
    <lineage>
        <taxon>Eukaryota</taxon>
        <taxon>Fungi</taxon>
        <taxon>Dikarya</taxon>
        <taxon>Ascomycota</taxon>
        <taxon>Pezizomycotina</taxon>
        <taxon>Sordariomycetes</taxon>
        <taxon>Hypocreomycetidae</taxon>
        <taxon>Hypocreales</taxon>
        <taxon>Nectriaceae</taxon>
        <taxon>Fusarium</taxon>
        <taxon>Fusarium burgessii species complex</taxon>
    </lineage>
</organism>
<keyword evidence="7" id="KW-1185">Reference proteome</keyword>
<dbReference type="InterPro" id="IPR008250">
    <property type="entry name" value="ATPase_P-typ_transduc_dom_A_sf"/>
</dbReference>
<feature type="compositionally biased region" description="Polar residues" evidence="3">
    <location>
        <begin position="462"/>
        <end position="472"/>
    </location>
</feature>
<dbReference type="GO" id="GO:0012505">
    <property type="term" value="C:endomembrane system"/>
    <property type="evidence" value="ECO:0007669"/>
    <property type="project" value="UniProtKB-SubCell"/>
</dbReference>
<comment type="subcellular location">
    <subcellularLocation>
        <location evidence="1">Endomembrane system</location>
        <topology evidence="1">Multi-pass membrane protein</topology>
    </subcellularLocation>
</comment>
<dbReference type="OrthoDB" id="5096074at2759"/>
<keyword evidence="4" id="KW-0812">Transmembrane</keyword>
<proteinExistence type="predicted"/>
<dbReference type="AlphaFoldDB" id="A0A9P5DSJ5"/>
<feature type="region of interest" description="Disordered" evidence="3">
    <location>
        <begin position="452"/>
        <end position="472"/>
    </location>
</feature>
<evidence type="ECO:0000313" key="7">
    <source>
        <dbReference type="Proteomes" id="UP000730481"/>
    </source>
</evidence>
<dbReference type="GO" id="GO:0006874">
    <property type="term" value="P:intracellular calcium ion homeostasis"/>
    <property type="evidence" value="ECO:0007669"/>
    <property type="project" value="TreeGrafter"/>
</dbReference>
<dbReference type="SUPFAM" id="SSF55486">
    <property type="entry name" value="Metalloproteases ('zincins'), catalytic domain"/>
    <property type="match status" value="1"/>
</dbReference>
<keyword evidence="4" id="KW-1133">Transmembrane helix</keyword>
<evidence type="ECO:0000313" key="6">
    <source>
        <dbReference type="EMBL" id="KAF4335847.1"/>
    </source>
</evidence>
<dbReference type="Pfam" id="PF00122">
    <property type="entry name" value="E1-E2_ATPase"/>
    <property type="match status" value="1"/>
</dbReference>
<evidence type="ECO:0000256" key="4">
    <source>
        <dbReference type="SAM" id="Phobius"/>
    </source>
</evidence>
<name>A0A9P5DSJ5_9HYPO</name>
<dbReference type="InterPro" id="IPR024079">
    <property type="entry name" value="MetalloPept_cat_dom_sf"/>
</dbReference>
<dbReference type="EMBL" id="PVQB02000528">
    <property type="protein sequence ID" value="KAF4335847.1"/>
    <property type="molecule type" value="Genomic_DNA"/>
</dbReference>
<evidence type="ECO:0000256" key="3">
    <source>
        <dbReference type="SAM" id="MobiDB-lite"/>
    </source>
</evidence>
<reference evidence="6" key="2">
    <citation type="submission" date="2020-02" db="EMBL/GenBank/DDBJ databases">
        <title>Identification and distribution of gene clusters putatively required for synthesis of sphingolipid metabolism inhibitors in phylogenetically diverse species of the filamentous fungus Fusarium.</title>
        <authorList>
            <person name="Kim H.-S."/>
            <person name="Busman M."/>
            <person name="Brown D.W."/>
            <person name="Divon H."/>
            <person name="Uhlig S."/>
            <person name="Proctor R.H."/>
        </authorList>
    </citation>
    <scope>NUCLEOTIDE SEQUENCE</scope>
    <source>
        <strain evidence="6">NRRL 25174</strain>
    </source>
</reference>
<evidence type="ECO:0000256" key="1">
    <source>
        <dbReference type="ARBA" id="ARBA00004127"/>
    </source>
</evidence>
<dbReference type="GO" id="GO:0008237">
    <property type="term" value="F:metallopeptidase activity"/>
    <property type="evidence" value="ECO:0007669"/>
    <property type="project" value="InterPro"/>
</dbReference>
<dbReference type="Gene3D" id="2.70.150.10">
    <property type="entry name" value="Calcium-transporting ATPase, cytoplasmic transduction domain A"/>
    <property type="match status" value="1"/>
</dbReference>
<gene>
    <name evidence="6" type="ORF">FBEOM_10272</name>
</gene>
<feature type="compositionally biased region" description="Basic and acidic residues" evidence="3">
    <location>
        <begin position="26"/>
        <end position="39"/>
    </location>
</feature>
<dbReference type="GO" id="GO:0005886">
    <property type="term" value="C:plasma membrane"/>
    <property type="evidence" value="ECO:0007669"/>
    <property type="project" value="TreeGrafter"/>
</dbReference>
<dbReference type="Proteomes" id="UP000730481">
    <property type="component" value="Unassembled WGS sequence"/>
</dbReference>
<dbReference type="GO" id="GO:0005388">
    <property type="term" value="F:P-type calcium transporter activity"/>
    <property type="evidence" value="ECO:0007669"/>
    <property type="project" value="TreeGrafter"/>
</dbReference>
<evidence type="ECO:0000259" key="5">
    <source>
        <dbReference type="Pfam" id="PF00122"/>
    </source>
</evidence>
<keyword evidence="2" id="KW-0460">Magnesium</keyword>
<dbReference type="InterPro" id="IPR059000">
    <property type="entry name" value="ATPase_P-type_domA"/>
</dbReference>
<dbReference type="PANTHER" id="PTHR24093:SF369">
    <property type="entry name" value="CALCIUM-TRANSPORTING ATPASE"/>
    <property type="match status" value="1"/>
</dbReference>